<dbReference type="EMBL" id="CP010777">
    <property type="protein sequence ID" value="AKQ44819.1"/>
    <property type="molecule type" value="Genomic_DNA"/>
</dbReference>
<name>A0A0H4VM42_9BACT</name>
<dbReference type="Proteomes" id="UP000036458">
    <property type="component" value="Chromosome"/>
</dbReference>
<proteinExistence type="predicted"/>
<dbReference type="KEGG" id="ruf:TH63_02950"/>
<organism evidence="1 2">
    <name type="scientific">Rufibacter radiotolerans</name>
    <dbReference type="NCBI Taxonomy" id="1379910"/>
    <lineage>
        <taxon>Bacteria</taxon>
        <taxon>Pseudomonadati</taxon>
        <taxon>Bacteroidota</taxon>
        <taxon>Cytophagia</taxon>
        <taxon>Cytophagales</taxon>
        <taxon>Hymenobacteraceae</taxon>
        <taxon>Rufibacter</taxon>
    </lineage>
</organism>
<accession>A0A0H4VM42</accession>
<gene>
    <name evidence="1" type="ORF">TH63_02950</name>
</gene>
<evidence type="ECO:0000313" key="1">
    <source>
        <dbReference type="EMBL" id="AKQ44819.1"/>
    </source>
</evidence>
<reference evidence="1 2" key="1">
    <citation type="submission" date="2015-01" db="EMBL/GenBank/DDBJ databases">
        <title>Rufibacter sp./DG31D/ whole genome sequencing.</title>
        <authorList>
            <person name="Kim M.K."/>
            <person name="Srinivasan S."/>
            <person name="Lee J.-J."/>
        </authorList>
    </citation>
    <scope>NUCLEOTIDE SEQUENCE [LARGE SCALE GENOMIC DNA]</scope>
    <source>
        <strain evidence="1 2">DG31D</strain>
    </source>
</reference>
<evidence type="ECO:0000313" key="2">
    <source>
        <dbReference type="Proteomes" id="UP000036458"/>
    </source>
</evidence>
<keyword evidence="2" id="KW-1185">Reference proteome</keyword>
<sequence>MYSGIEIKTEGNWFQNNKAIGLGLEPKSQSYKNRASLLTGFLPSIAALALKGFTEFSRIFDL</sequence>
<protein>
    <submittedName>
        <fullName evidence="1">Uncharacterized protein</fullName>
    </submittedName>
</protein>
<dbReference type="PATRIC" id="fig|1379910.4.peg.633"/>
<dbReference type="AlphaFoldDB" id="A0A0H4VM42"/>